<dbReference type="AlphaFoldDB" id="A0A9J5ZBE1"/>
<keyword evidence="2" id="KW-1185">Reference proteome</keyword>
<name>A0A9J5ZBE1_SOLCO</name>
<evidence type="ECO:0000313" key="2">
    <source>
        <dbReference type="Proteomes" id="UP000824120"/>
    </source>
</evidence>
<reference evidence="1 2" key="1">
    <citation type="submission" date="2020-09" db="EMBL/GenBank/DDBJ databases">
        <title>De no assembly of potato wild relative species, Solanum commersonii.</title>
        <authorList>
            <person name="Cho K."/>
        </authorList>
    </citation>
    <scope>NUCLEOTIDE SEQUENCE [LARGE SCALE GENOMIC DNA]</scope>
    <source>
        <strain evidence="1">LZ3.2</strain>
        <tissue evidence="1">Leaf</tissue>
    </source>
</reference>
<accession>A0A9J5ZBE1</accession>
<dbReference type="EMBL" id="JACXVP010000004">
    <property type="protein sequence ID" value="KAG5609954.1"/>
    <property type="molecule type" value="Genomic_DNA"/>
</dbReference>
<proteinExistence type="predicted"/>
<sequence length="132" mass="15181">MKKDSMTKSLYGQELLDSISQRIQDYGTIPHRGIIVDNSIKHIARRISIQDANKKEMIKDYLDEIRRNLLLNITHYEKSDTLMKSETSDDIADDAQEAQPCELAKPVTEDMLSKAEGLLRELKKKDKMTTID</sequence>
<comment type="caution">
    <text evidence="1">The sequence shown here is derived from an EMBL/GenBank/DDBJ whole genome shotgun (WGS) entry which is preliminary data.</text>
</comment>
<organism evidence="1 2">
    <name type="scientific">Solanum commersonii</name>
    <name type="common">Commerson's wild potato</name>
    <name type="synonym">Commerson's nightshade</name>
    <dbReference type="NCBI Taxonomy" id="4109"/>
    <lineage>
        <taxon>Eukaryota</taxon>
        <taxon>Viridiplantae</taxon>
        <taxon>Streptophyta</taxon>
        <taxon>Embryophyta</taxon>
        <taxon>Tracheophyta</taxon>
        <taxon>Spermatophyta</taxon>
        <taxon>Magnoliopsida</taxon>
        <taxon>eudicotyledons</taxon>
        <taxon>Gunneridae</taxon>
        <taxon>Pentapetalae</taxon>
        <taxon>asterids</taxon>
        <taxon>lamiids</taxon>
        <taxon>Solanales</taxon>
        <taxon>Solanaceae</taxon>
        <taxon>Solanoideae</taxon>
        <taxon>Solaneae</taxon>
        <taxon>Solanum</taxon>
    </lineage>
</organism>
<dbReference type="Proteomes" id="UP000824120">
    <property type="component" value="Chromosome 4"/>
</dbReference>
<gene>
    <name evidence="1" type="ORF">H5410_021235</name>
</gene>
<protein>
    <submittedName>
        <fullName evidence="1">Uncharacterized protein</fullName>
    </submittedName>
</protein>
<evidence type="ECO:0000313" key="1">
    <source>
        <dbReference type="EMBL" id="KAG5609954.1"/>
    </source>
</evidence>
<dbReference type="OrthoDB" id="1743486at2759"/>